<feature type="compositionally biased region" description="Polar residues" evidence="1">
    <location>
        <begin position="70"/>
        <end position="88"/>
    </location>
</feature>
<dbReference type="PANTHER" id="PTHR28535">
    <property type="entry name" value="ZINC FINGER GRF-TYPE CONTAINING 1"/>
    <property type="match status" value="1"/>
</dbReference>
<dbReference type="GeneID" id="87918130"/>
<evidence type="ECO:0000313" key="3">
    <source>
        <dbReference type="EMBL" id="KAK4077552.1"/>
    </source>
</evidence>
<dbReference type="GO" id="GO:0005634">
    <property type="term" value="C:nucleus"/>
    <property type="evidence" value="ECO:0007669"/>
    <property type="project" value="TreeGrafter"/>
</dbReference>
<dbReference type="AlphaFoldDB" id="A0AAE1IEX9"/>
<feature type="region of interest" description="Disordered" evidence="1">
    <location>
        <begin position="70"/>
        <end position="147"/>
    </location>
</feature>
<feature type="compositionally biased region" description="Polar residues" evidence="1">
    <location>
        <begin position="515"/>
        <end position="524"/>
    </location>
</feature>
<evidence type="ECO:0000256" key="1">
    <source>
        <dbReference type="SAM" id="MobiDB-lite"/>
    </source>
</evidence>
<dbReference type="EMBL" id="JAWRVG010000011">
    <property type="protein sequence ID" value="KAK4077552.1"/>
    <property type="molecule type" value="Genomic_DNA"/>
</dbReference>
<feature type="region of interest" description="Disordered" evidence="1">
    <location>
        <begin position="506"/>
        <end position="531"/>
    </location>
</feature>
<feature type="compositionally biased region" description="Polar residues" evidence="1">
    <location>
        <begin position="370"/>
        <end position="383"/>
    </location>
</feature>
<dbReference type="InterPro" id="IPR052800">
    <property type="entry name" value="DNA_Repair_Helicase_ZGRF1"/>
</dbReference>
<comment type="caution">
    <text evidence="3">The sequence shown here is derived from an EMBL/GenBank/DDBJ whole genome shotgun (WGS) entry which is preliminary data.</text>
</comment>
<gene>
    <name evidence="3" type="ORF">Triagg1_3884</name>
</gene>
<dbReference type="GO" id="GO:0035861">
    <property type="term" value="C:site of double-strand break"/>
    <property type="evidence" value="ECO:0007669"/>
    <property type="project" value="TreeGrafter"/>
</dbReference>
<organism evidence="3 4">
    <name type="scientific">Trichoderma aggressivum f. europaeum</name>
    <dbReference type="NCBI Taxonomy" id="173218"/>
    <lineage>
        <taxon>Eukaryota</taxon>
        <taxon>Fungi</taxon>
        <taxon>Dikarya</taxon>
        <taxon>Ascomycota</taxon>
        <taxon>Pezizomycotina</taxon>
        <taxon>Sordariomycetes</taxon>
        <taxon>Hypocreomycetidae</taxon>
        <taxon>Hypocreales</taxon>
        <taxon>Hypocreaceae</taxon>
        <taxon>Trichoderma</taxon>
    </lineage>
</organism>
<dbReference type="Proteomes" id="UP001273209">
    <property type="component" value="Unassembled WGS sequence"/>
</dbReference>
<dbReference type="InterPro" id="IPR018838">
    <property type="entry name" value="ZGRF1-like_N"/>
</dbReference>
<feature type="compositionally biased region" description="Polar residues" evidence="1">
    <location>
        <begin position="109"/>
        <end position="119"/>
    </location>
</feature>
<accession>A0AAE1IEX9</accession>
<dbReference type="PANTHER" id="PTHR28535:SF1">
    <property type="entry name" value="PROTEIN ZGRF1"/>
    <property type="match status" value="1"/>
</dbReference>
<keyword evidence="4" id="KW-1185">Reference proteome</keyword>
<feature type="domain" description="5'-3' DNA helicase ZGRF1-like N-terminal" evidence="2">
    <location>
        <begin position="410"/>
        <end position="492"/>
    </location>
</feature>
<dbReference type="RefSeq" id="XP_062757387.1">
    <property type="nucleotide sequence ID" value="XM_062898225.1"/>
</dbReference>
<feature type="compositionally biased region" description="Low complexity" evidence="1">
    <location>
        <begin position="332"/>
        <end position="343"/>
    </location>
</feature>
<protein>
    <recommendedName>
        <fullName evidence="2">5'-3' DNA helicase ZGRF1-like N-terminal domain-containing protein</fullName>
    </recommendedName>
</protein>
<name>A0AAE1IEX9_9HYPO</name>
<evidence type="ECO:0000259" key="2">
    <source>
        <dbReference type="Pfam" id="PF10382"/>
    </source>
</evidence>
<feature type="region of interest" description="Disordered" evidence="1">
    <location>
        <begin position="1"/>
        <end position="47"/>
    </location>
</feature>
<sequence length="581" mass="61817">MFRPRGNAGQARPTGAPAAEDTHQPNFHSARHGVEPNASAAPTSRAARQTMFHPVASASRLAHQDVLQPVSQPTNNAGANRTISTQTFHRPPRFLSSARGNPEPINAPAASTSRATQSGARLVDTIESDDTPPLPANASAASQIESDDTPSLLAAVSSALKSHIIKPASRLADSIESDGTPPLLANAPATSASRVRRPGARLIDNIESDSTSPLPTNASATSASHIIRRASPILQSIEFDAPPPLPTSRKTRRPMLQLLREADPANSEPVNILSHSAARGPLPLPLPDRTETGRPTAPTTSTSRVTYQTVPQPVRNARPSRMPTASTSRMVQQPTLQPTPQSTRNAMPAHASTTPTSRIVVQPTIPPTRTFPTQNPSASSSRTSKQHAFRPVKSTAAPVNTPVSSTSSSILEFICLYSHDLRRKKKRWQDGKLKFHTFNKKYVVYDDGGGFVGDGHWQGDEGEFTEGLEMNLDRGMVIVQLLECTGSKEQDLGKVLGKRAREVEERRVNAAAKNPASTASSNPAKRSRGTAAVVQAAPAPVVPAAAATIATITTAAVPRPSNGGAWSKHAVDLLGMTRPRR</sequence>
<dbReference type="GO" id="GO:0006302">
    <property type="term" value="P:double-strand break repair"/>
    <property type="evidence" value="ECO:0007669"/>
    <property type="project" value="TreeGrafter"/>
</dbReference>
<dbReference type="Pfam" id="PF10382">
    <property type="entry name" value="ZGRF1-like_N"/>
    <property type="match status" value="1"/>
</dbReference>
<proteinExistence type="predicted"/>
<reference evidence="3" key="1">
    <citation type="submission" date="2023-11" db="EMBL/GenBank/DDBJ databases">
        <title>The genome sequences of three competitors of mushroom-forming fungi.</title>
        <authorList>
            <person name="Beijen E."/>
            <person name="Ohm R.A."/>
        </authorList>
    </citation>
    <scope>NUCLEOTIDE SEQUENCE</scope>
    <source>
        <strain evidence="3">CBS 100526</strain>
    </source>
</reference>
<feature type="region of interest" description="Disordered" evidence="1">
    <location>
        <begin position="274"/>
        <end position="402"/>
    </location>
</feature>
<feature type="compositionally biased region" description="Polar residues" evidence="1">
    <location>
        <begin position="297"/>
        <end position="311"/>
    </location>
</feature>
<evidence type="ECO:0000313" key="4">
    <source>
        <dbReference type="Proteomes" id="UP001273209"/>
    </source>
</evidence>